<feature type="compositionally biased region" description="Polar residues" evidence="1">
    <location>
        <begin position="265"/>
        <end position="278"/>
    </location>
</feature>
<dbReference type="PANTHER" id="PTHR36498:SF1">
    <property type="entry name" value="TATA-BINDING PROTEIN-ASSOCIATED FACTOR 172"/>
    <property type="match status" value="1"/>
</dbReference>
<keyword evidence="3" id="KW-1185">Reference proteome</keyword>
<dbReference type="Gene3D" id="1.25.10.10">
    <property type="entry name" value="Leucine-rich Repeat Variant"/>
    <property type="match status" value="1"/>
</dbReference>
<sequence>MTSRLDRLFILLESGSSSLTRRAAAKQIGEVQKLYPHELHALLNRLIGYLHSSSWDTRIAAAQSVEAILANVPQWRPELYFNTGIVKREIKKEEAPLHVADEENSCQSNDSNATTNTTASTVASEYNKDRYLTISEFNLEQVLKKGARLIGSEGVEFDINDDTSVTAIDATKETATERLSRQRALLNEKLGLTQASKLGVNLTDMIVDEDVMRNSNNYNINEEKVPVEHILNIKPNVNLIPSNGQQLSCREMNRAKRKARQNAAVSSGNNVNIHSANGKNDEPEKKKLKSGESQRQEVFYSLNDPVPDATGMWIDAFNWPLENFCARLYVDLFHAKWEIRHGAATALRELINQHASGAGKGVNMTREEVGNSVSDLF</sequence>
<evidence type="ECO:0000313" key="3">
    <source>
        <dbReference type="Proteomes" id="UP000092460"/>
    </source>
</evidence>
<dbReference type="AlphaFoldDB" id="A0A1B0BF77"/>
<dbReference type="PANTHER" id="PTHR36498">
    <property type="entry name" value="TATA-BINDING PROTEIN-ASSOCIATED FACTOR 172"/>
    <property type="match status" value="1"/>
</dbReference>
<feature type="region of interest" description="Disordered" evidence="1">
    <location>
        <begin position="259"/>
        <end position="294"/>
    </location>
</feature>
<organism evidence="2 3">
    <name type="scientific">Glossina palpalis gambiensis</name>
    <dbReference type="NCBI Taxonomy" id="67801"/>
    <lineage>
        <taxon>Eukaryota</taxon>
        <taxon>Metazoa</taxon>
        <taxon>Ecdysozoa</taxon>
        <taxon>Arthropoda</taxon>
        <taxon>Hexapoda</taxon>
        <taxon>Insecta</taxon>
        <taxon>Pterygota</taxon>
        <taxon>Neoptera</taxon>
        <taxon>Endopterygota</taxon>
        <taxon>Diptera</taxon>
        <taxon>Brachycera</taxon>
        <taxon>Muscomorpha</taxon>
        <taxon>Hippoboscoidea</taxon>
        <taxon>Glossinidae</taxon>
        <taxon>Glossina</taxon>
    </lineage>
</organism>
<evidence type="ECO:0000313" key="2">
    <source>
        <dbReference type="EnsemblMetazoa" id="GPPI028107-PA"/>
    </source>
</evidence>
<dbReference type="InterPro" id="IPR044972">
    <property type="entry name" value="Mot1"/>
</dbReference>
<dbReference type="GO" id="GO:0017025">
    <property type="term" value="F:TBP-class protein binding"/>
    <property type="evidence" value="ECO:0007669"/>
    <property type="project" value="InterPro"/>
</dbReference>
<protein>
    <recommendedName>
        <fullName evidence="4">Mot1 central domain-containing protein</fullName>
    </recommendedName>
</protein>
<accession>A0A1B0BF77</accession>
<dbReference type="InterPro" id="IPR011989">
    <property type="entry name" value="ARM-like"/>
</dbReference>
<dbReference type="SUPFAM" id="SSF48371">
    <property type="entry name" value="ARM repeat"/>
    <property type="match status" value="1"/>
</dbReference>
<feature type="compositionally biased region" description="Basic and acidic residues" evidence="1">
    <location>
        <begin position="279"/>
        <end position="294"/>
    </location>
</feature>
<dbReference type="STRING" id="67801.A0A1B0BF77"/>
<dbReference type="InterPro" id="IPR016024">
    <property type="entry name" value="ARM-type_fold"/>
</dbReference>
<dbReference type="Proteomes" id="UP000092460">
    <property type="component" value="Unassembled WGS sequence"/>
</dbReference>
<proteinExistence type="predicted"/>
<reference evidence="3" key="1">
    <citation type="submission" date="2015-01" db="EMBL/GenBank/DDBJ databases">
        <authorList>
            <person name="Aksoy S."/>
            <person name="Warren W."/>
            <person name="Wilson R.K."/>
        </authorList>
    </citation>
    <scope>NUCLEOTIDE SEQUENCE [LARGE SCALE GENOMIC DNA]</scope>
    <source>
        <strain evidence="3">IAEA</strain>
    </source>
</reference>
<dbReference type="GO" id="GO:0003677">
    <property type="term" value="F:DNA binding"/>
    <property type="evidence" value="ECO:0007669"/>
    <property type="project" value="InterPro"/>
</dbReference>
<evidence type="ECO:0000256" key="1">
    <source>
        <dbReference type="SAM" id="MobiDB-lite"/>
    </source>
</evidence>
<dbReference type="EMBL" id="JXJN01013302">
    <property type="status" value="NOT_ANNOTATED_CDS"/>
    <property type="molecule type" value="Genomic_DNA"/>
</dbReference>
<name>A0A1B0BF77_9MUSC</name>
<dbReference type="GO" id="GO:0016887">
    <property type="term" value="F:ATP hydrolysis activity"/>
    <property type="evidence" value="ECO:0007669"/>
    <property type="project" value="InterPro"/>
</dbReference>
<dbReference type="EnsemblMetazoa" id="GPPI028107-RA">
    <property type="protein sequence ID" value="GPPI028107-PA"/>
    <property type="gene ID" value="GPPI028107"/>
</dbReference>
<dbReference type="VEuPathDB" id="VectorBase:GPPI028107"/>
<evidence type="ECO:0008006" key="4">
    <source>
        <dbReference type="Google" id="ProtNLM"/>
    </source>
</evidence>
<reference evidence="2" key="2">
    <citation type="submission" date="2020-05" db="UniProtKB">
        <authorList>
            <consortium name="EnsemblMetazoa"/>
        </authorList>
    </citation>
    <scope>IDENTIFICATION</scope>
    <source>
        <strain evidence="2">IAEA</strain>
    </source>
</reference>